<protein>
    <submittedName>
        <fullName evidence="1">Uncharacterized protein</fullName>
    </submittedName>
</protein>
<keyword evidence="2" id="KW-1185">Reference proteome</keyword>
<name>A0ACD5ZRM5_AVESA</name>
<accession>A0ACD5ZRM5</accession>
<evidence type="ECO:0000313" key="2">
    <source>
        <dbReference type="Proteomes" id="UP001732700"/>
    </source>
</evidence>
<sequence>MMDTPATAATGGGGGRELQPGASGWGIEGAVEQLNTVQGDGNSLLSEAEEKGMAELVWSLKKACHKASQHASDPLREMRPEASPRSIGGEEVEQVTKAGGEEIRGFLRKASQMVSRADDLVRELQSGASGGGAMEGKVPLLSTAMGVLKWVLAETENVQLVRSRQEACNLVSHTNDLMGELEYYRLLREDLERKDDHDRAAEQIAEVFAYSTEDSSSASLQIVPYVASSMVPASNTGLEPRRGILREINERVQACCKMATILLEALVPAKLDDLARIVQRNKSIGTDHRETSSCPTELKVYGRDKDRDWIISKLTSNESAGQDLSVLCIMGHGGIGKTTLAKVVFNEPGVSNHFPVRLWVYVSVHFDQAKIIHKLLESLIGKKHEGIKTLKDLQDTLQSEVKSKRLLLVLDDIWEDSQKEKWDDLLTPLLSNGVKGNKIVVTTRMPSVVKFTGAKYQLNLEGLDPEDFWHFFTECVFGDENYKVPPKLLNIGKDIVVKLKGNPLAAKSLGKVLRRDYNSDFWMTILDNNEWKHKTDDYDIMPALMISYNYLPVHLKQCFSYCAVFPKNHRYQKECLVNIWIAQELVSSTDTHVQLEDVGDQFFNDLVEWGFFQKEFEFGVLLIMHDLVHDLAQKVSSHDSFTIENSERKEAPLLVRHVSIITEREYVPQVDGTVLLNEPFLQEFSNSFSELQQSKLSTVMLFGPLDLAFGSIIHQKFSEVKSVRVLKLDMAVFDLDSVIQNISAFVNLRYLELGCFYVGPRLALPEEICSLYHLQVLDIMKNWGDGTVLPRGMKKLVNLRHFIAKEQLVAKISSIGAMVSLQELTAFGVRKASEFSITQLRGLNQLRGSIHIHNLDDVGSQEEASEARICDKVYLTTLRLSWNGVDGQHAGTSSKFPILEDLQPHAGLINLKIEAYRYRSPSWLTNNIHLTSLRSLHLVSCSKWRTIPEPHQLPLLRVLHLERMARLSTIVIGCLEILILRYLPILRHCTVLDKEQLSRSLGVLEVENCDQLKDFPLPVLQDFQFTSLYRLVVHKDRCFSHSNIPQLLGIDSLAHVDLWLQSSGQKFQLQTGHSNGLRMEIKGSHSPSFSRIEESLFVLRKLKNLVELTIRRCPHLTYLPWEGLQHLTSLKTFKMIVCNKLFSNNAELILPPSVEEIELDSCNITEQHLSQLLLNLPALKNLIVTNCTEITSLPVGLFTNEHSQMSEDSWQIASNCLKTLERLQITFKKDGDASSVMHFLSRKGFGRFVSLREVIIENCPTLLSSMVSGSASCVPPSSLVKLIVTGIEASSVKFSQLSCLVELHVLKCLSLTSVNLDSCTVLKDLRIEGCRLLSSIEGLHLCKALLHLIIHDSESLLSLGSSLSTLRTVNIKNNPNLACVDLHSCTALQKLCVEDCATMASFEGLKSLVSLEELKVENSPGFTTSWLSAAAEVGSEHSHFMGTLQVLDTDDIGFLCMPICSQLTSLKKLIVHGACMVGVFTDDNEKALLLLTSLRHLEFKKFKHLRSLPAEFQSLSSLERFTLDSCKQITSLPVGGLPDSLKDMELHMCSEELNALCIEICQVRKLHLSVDGTSYE</sequence>
<dbReference type="Proteomes" id="UP001732700">
    <property type="component" value="Chromosome 7A"/>
</dbReference>
<evidence type="ECO:0000313" key="1">
    <source>
        <dbReference type="EnsemblPlants" id="AVESA.00010b.r2.7AG1203110.1.CDS"/>
    </source>
</evidence>
<organism evidence="1 2">
    <name type="scientific">Avena sativa</name>
    <name type="common">Oat</name>
    <dbReference type="NCBI Taxonomy" id="4498"/>
    <lineage>
        <taxon>Eukaryota</taxon>
        <taxon>Viridiplantae</taxon>
        <taxon>Streptophyta</taxon>
        <taxon>Embryophyta</taxon>
        <taxon>Tracheophyta</taxon>
        <taxon>Spermatophyta</taxon>
        <taxon>Magnoliopsida</taxon>
        <taxon>Liliopsida</taxon>
        <taxon>Poales</taxon>
        <taxon>Poaceae</taxon>
        <taxon>BOP clade</taxon>
        <taxon>Pooideae</taxon>
        <taxon>Poodae</taxon>
        <taxon>Poeae</taxon>
        <taxon>Poeae Chloroplast Group 1 (Aveneae type)</taxon>
        <taxon>Aveninae</taxon>
        <taxon>Avena</taxon>
    </lineage>
</organism>
<dbReference type="EnsemblPlants" id="AVESA.00010b.r2.7AG1203110.1">
    <property type="protein sequence ID" value="AVESA.00010b.r2.7AG1203110.1.CDS"/>
    <property type="gene ID" value="AVESA.00010b.r2.7AG1203110"/>
</dbReference>
<reference evidence="1" key="2">
    <citation type="submission" date="2025-09" db="UniProtKB">
        <authorList>
            <consortium name="EnsemblPlants"/>
        </authorList>
    </citation>
    <scope>IDENTIFICATION</scope>
</reference>
<reference evidence="1" key="1">
    <citation type="submission" date="2021-05" db="EMBL/GenBank/DDBJ databases">
        <authorList>
            <person name="Scholz U."/>
            <person name="Mascher M."/>
            <person name="Fiebig A."/>
        </authorList>
    </citation>
    <scope>NUCLEOTIDE SEQUENCE [LARGE SCALE GENOMIC DNA]</scope>
</reference>
<proteinExistence type="predicted"/>